<sequence length="302" mass="32531">MVFASDQEIETAKKNKQPVPKYSLWVDLLSSPDECRKYLYTKVDGIANNKSMSAAYETTARRALLTHDWKDLAAKVEDLHGQRVLRDAFEQLCQAGCVGQTFGRVASYLLRGDLSEDNPVLYSFICLAAQELDLSGNELQGPSSADIAAPMIGEALEEGRLSAVRTLNLAETDMQEADMTAVFTALSAGRAPHIQILHLPEITALSSQALASAIDSAHLSDLREVTLVQSTKGLGLAALQTERKTRLSDSICTSAALFDPSGSMTMPREGKQVAQQKAQPDVNLSSVSPCPSAQASLGDTEE</sequence>
<dbReference type="EMBL" id="CDMZ01001151">
    <property type="protein sequence ID" value="CEM28174.1"/>
    <property type="molecule type" value="Genomic_DNA"/>
</dbReference>
<feature type="region of interest" description="Disordered" evidence="1">
    <location>
        <begin position="259"/>
        <end position="302"/>
    </location>
</feature>
<name>A0A0G4GF81_9ALVE</name>
<feature type="compositionally biased region" description="Polar residues" evidence="1">
    <location>
        <begin position="273"/>
        <end position="302"/>
    </location>
</feature>
<gene>
    <name evidence="2" type="ORF">Cvel_21616</name>
</gene>
<dbReference type="PhylomeDB" id="A0A0G4GF81"/>
<organism evidence="2">
    <name type="scientific">Chromera velia CCMP2878</name>
    <dbReference type="NCBI Taxonomy" id="1169474"/>
    <lineage>
        <taxon>Eukaryota</taxon>
        <taxon>Sar</taxon>
        <taxon>Alveolata</taxon>
        <taxon>Colpodellida</taxon>
        <taxon>Chromeraceae</taxon>
        <taxon>Chromera</taxon>
    </lineage>
</organism>
<dbReference type="Gene3D" id="3.80.10.10">
    <property type="entry name" value="Ribonuclease Inhibitor"/>
    <property type="match status" value="1"/>
</dbReference>
<proteinExistence type="predicted"/>
<dbReference type="VEuPathDB" id="CryptoDB:Cvel_21616"/>
<accession>A0A0G4GF81</accession>
<evidence type="ECO:0000313" key="2">
    <source>
        <dbReference type="EMBL" id="CEM28174.1"/>
    </source>
</evidence>
<dbReference type="AlphaFoldDB" id="A0A0G4GF81"/>
<dbReference type="InterPro" id="IPR032675">
    <property type="entry name" value="LRR_dom_sf"/>
</dbReference>
<reference evidence="2" key="1">
    <citation type="submission" date="2014-11" db="EMBL/GenBank/DDBJ databases">
        <authorList>
            <person name="Otto D Thomas"/>
            <person name="Naeem Raeece"/>
        </authorList>
    </citation>
    <scope>NUCLEOTIDE SEQUENCE</scope>
</reference>
<evidence type="ECO:0000256" key="1">
    <source>
        <dbReference type="SAM" id="MobiDB-lite"/>
    </source>
</evidence>
<protein>
    <submittedName>
        <fullName evidence="2">Uncharacterized protein</fullName>
    </submittedName>
</protein>